<proteinExistence type="predicted"/>
<organism evidence="1">
    <name type="scientific">Podoviridae sp. ctsNK10</name>
    <dbReference type="NCBI Taxonomy" id="2826582"/>
    <lineage>
        <taxon>Viruses</taxon>
        <taxon>Duplodnaviria</taxon>
        <taxon>Heunggongvirae</taxon>
        <taxon>Uroviricota</taxon>
        <taxon>Caudoviricetes</taxon>
    </lineage>
</organism>
<dbReference type="EMBL" id="BK015191">
    <property type="protein sequence ID" value="DAD95267.1"/>
    <property type="molecule type" value="Genomic_DNA"/>
</dbReference>
<evidence type="ECO:0000313" key="1">
    <source>
        <dbReference type="EMBL" id="DAD95267.1"/>
    </source>
</evidence>
<name>A0A8S5NMG5_9CAUD</name>
<protein>
    <submittedName>
        <fullName evidence="1">Uncharacterized protein</fullName>
    </submittedName>
</protein>
<sequence length="47" mass="5529">MIKEKVSGNPTQQAEKERYQILCLIQVMLYQHCLKHRCLIIGVEKTL</sequence>
<accession>A0A8S5NMG5</accession>
<reference evidence="1" key="1">
    <citation type="journal article" date="2021" name="Proc. Natl. Acad. Sci. U.S.A.">
        <title>A Catalog of Tens of Thousands of Viruses from Human Metagenomes Reveals Hidden Associations with Chronic Diseases.</title>
        <authorList>
            <person name="Tisza M.J."/>
            <person name="Buck C.B."/>
        </authorList>
    </citation>
    <scope>NUCLEOTIDE SEQUENCE</scope>
    <source>
        <strain evidence="1">CtsNK10</strain>
    </source>
</reference>